<dbReference type="PANTHER" id="PTHR10353">
    <property type="entry name" value="GLYCOSYL HYDROLASE"/>
    <property type="match status" value="1"/>
</dbReference>
<evidence type="ECO:0000256" key="1">
    <source>
        <dbReference type="ARBA" id="ARBA00010838"/>
    </source>
</evidence>
<evidence type="ECO:0000313" key="4">
    <source>
        <dbReference type="Proteomes" id="UP001141806"/>
    </source>
</evidence>
<keyword evidence="4" id="KW-1185">Reference proteome</keyword>
<dbReference type="EMBL" id="JAMYWD010000006">
    <property type="protein sequence ID" value="KAJ4969429.1"/>
    <property type="molecule type" value="Genomic_DNA"/>
</dbReference>
<accession>A0A9Q0KFM3</accession>
<organism evidence="3 4">
    <name type="scientific">Protea cynaroides</name>
    <dbReference type="NCBI Taxonomy" id="273540"/>
    <lineage>
        <taxon>Eukaryota</taxon>
        <taxon>Viridiplantae</taxon>
        <taxon>Streptophyta</taxon>
        <taxon>Embryophyta</taxon>
        <taxon>Tracheophyta</taxon>
        <taxon>Spermatophyta</taxon>
        <taxon>Magnoliopsida</taxon>
        <taxon>Proteales</taxon>
        <taxon>Proteaceae</taxon>
        <taxon>Protea</taxon>
    </lineage>
</organism>
<dbReference type="GO" id="GO:0005975">
    <property type="term" value="P:carbohydrate metabolic process"/>
    <property type="evidence" value="ECO:0007669"/>
    <property type="project" value="InterPro"/>
</dbReference>
<dbReference type="SUPFAM" id="SSF51445">
    <property type="entry name" value="(Trans)glycosidases"/>
    <property type="match status" value="1"/>
</dbReference>
<dbReference type="Gene3D" id="3.20.20.80">
    <property type="entry name" value="Glycosidases"/>
    <property type="match status" value="1"/>
</dbReference>
<comment type="caution">
    <text evidence="3">The sequence shown here is derived from an EMBL/GenBank/DDBJ whole genome shotgun (WGS) entry which is preliminary data.</text>
</comment>
<name>A0A9Q0KFM3_9MAGN</name>
<dbReference type="GO" id="GO:0008422">
    <property type="term" value="F:beta-glucosidase activity"/>
    <property type="evidence" value="ECO:0007669"/>
    <property type="project" value="TreeGrafter"/>
</dbReference>
<evidence type="ECO:0000256" key="2">
    <source>
        <dbReference type="RuleBase" id="RU003690"/>
    </source>
</evidence>
<protein>
    <submittedName>
        <fullName evidence="3">Uncharacterized protein</fullName>
    </submittedName>
</protein>
<dbReference type="Proteomes" id="UP001141806">
    <property type="component" value="Unassembled WGS sequence"/>
</dbReference>
<dbReference type="Pfam" id="PF00232">
    <property type="entry name" value="Glyco_hydro_1"/>
    <property type="match status" value="1"/>
</dbReference>
<comment type="similarity">
    <text evidence="1 2">Belongs to the glycosyl hydrolase 1 family.</text>
</comment>
<sequence>MQAKQHGVIGLDILTQEVIIYQNLSNCRFLDPLVFGDYPESMKRNVGSRLPSFTPHQSKLVKGSCDFFGLNHYGTMYIKDDPDSLKNNQSDYLGDMAVKILSKQGPLVPDGQCLKQVYGNPPVFIHENGQMTYHNASLDASLNDTSRIFGCFHWRNGSNTRGYFVWSFMDLFELYDGLFKSSFGLYYVDFEDPDLKRYAKFSAYWYSNFLREEGRISTYGITEAFFTLSDLFFSRLNAIVSLH</sequence>
<dbReference type="InterPro" id="IPR017853">
    <property type="entry name" value="GH"/>
</dbReference>
<dbReference type="PRINTS" id="PR00131">
    <property type="entry name" value="GLHYDRLASE1"/>
</dbReference>
<proteinExistence type="inferred from homology"/>
<gene>
    <name evidence="3" type="ORF">NE237_016130</name>
</gene>
<reference evidence="3" key="1">
    <citation type="journal article" date="2023" name="Plant J.">
        <title>The genome of the king protea, Protea cynaroides.</title>
        <authorList>
            <person name="Chang J."/>
            <person name="Duong T.A."/>
            <person name="Schoeman C."/>
            <person name="Ma X."/>
            <person name="Roodt D."/>
            <person name="Barker N."/>
            <person name="Li Z."/>
            <person name="Van de Peer Y."/>
            <person name="Mizrachi E."/>
        </authorList>
    </citation>
    <scope>NUCLEOTIDE SEQUENCE</scope>
    <source>
        <tissue evidence="3">Young leaves</tissue>
    </source>
</reference>
<dbReference type="PANTHER" id="PTHR10353:SF29">
    <property type="entry name" value="BETA-GLUCOSIDASE 11"/>
    <property type="match status" value="1"/>
</dbReference>
<dbReference type="OrthoDB" id="65569at2759"/>
<dbReference type="AlphaFoldDB" id="A0A9Q0KFM3"/>
<dbReference type="InterPro" id="IPR001360">
    <property type="entry name" value="Glyco_hydro_1"/>
</dbReference>
<evidence type="ECO:0000313" key="3">
    <source>
        <dbReference type="EMBL" id="KAJ4969429.1"/>
    </source>
</evidence>